<gene>
    <name evidence="3" type="ORF">ATANTOWER_009420</name>
</gene>
<keyword evidence="2" id="KW-0732">Signal</keyword>
<protein>
    <submittedName>
        <fullName evidence="3">Uncharacterized protein</fullName>
    </submittedName>
</protein>
<evidence type="ECO:0000313" key="3">
    <source>
        <dbReference type="EMBL" id="MED6239670.1"/>
    </source>
</evidence>
<feature type="signal peptide" evidence="2">
    <location>
        <begin position="1"/>
        <end position="19"/>
    </location>
</feature>
<dbReference type="EMBL" id="JAHUTI010021825">
    <property type="protein sequence ID" value="MED6239670.1"/>
    <property type="molecule type" value="Genomic_DNA"/>
</dbReference>
<evidence type="ECO:0000256" key="2">
    <source>
        <dbReference type="SAM" id="SignalP"/>
    </source>
</evidence>
<evidence type="ECO:0000313" key="4">
    <source>
        <dbReference type="Proteomes" id="UP001345963"/>
    </source>
</evidence>
<feature type="non-terminal residue" evidence="3">
    <location>
        <position position="80"/>
    </location>
</feature>
<sequence length="80" mass="8522">MSAVGELVLVLGLLVSAHCEVRARDPEVEEEELGEGGLPPYPGMTETPLLRGTGRSPARTGVHSISMKNKSSMFSLLLES</sequence>
<feature type="region of interest" description="Disordered" evidence="1">
    <location>
        <begin position="25"/>
        <end position="62"/>
    </location>
</feature>
<reference evidence="3 4" key="1">
    <citation type="submission" date="2021-07" db="EMBL/GenBank/DDBJ databases">
        <authorList>
            <person name="Palmer J.M."/>
        </authorList>
    </citation>
    <scope>NUCLEOTIDE SEQUENCE [LARGE SCALE GENOMIC DNA]</scope>
    <source>
        <strain evidence="3 4">AT_MEX2019</strain>
        <tissue evidence="3">Muscle</tissue>
    </source>
</reference>
<organism evidence="3 4">
    <name type="scientific">Ataeniobius toweri</name>
    <dbReference type="NCBI Taxonomy" id="208326"/>
    <lineage>
        <taxon>Eukaryota</taxon>
        <taxon>Metazoa</taxon>
        <taxon>Chordata</taxon>
        <taxon>Craniata</taxon>
        <taxon>Vertebrata</taxon>
        <taxon>Euteleostomi</taxon>
        <taxon>Actinopterygii</taxon>
        <taxon>Neopterygii</taxon>
        <taxon>Teleostei</taxon>
        <taxon>Neoteleostei</taxon>
        <taxon>Acanthomorphata</taxon>
        <taxon>Ovalentaria</taxon>
        <taxon>Atherinomorphae</taxon>
        <taxon>Cyprinodontiformes</taxon>
        <taxon>Goodeidae</taxon>
        <taxon>Ataeniobius</taxon>
    </lineage>
</organism>
<feature type="chain" id="PRO_5047534973" evidence="2">
    <location>
        <begin position="20"/>
        <end position="80"/>
    </location>
</feature>
<proteinExistence type="predicted"/>
<keyword evidence="4" id="KW-1185">Reference proteome</keyword>
<comment type="caution">
    <text evidence="3">The sequence shown here is derived from an EMBL/GenBank/DDBJ whole genome shotgun (WGS) entry which is preliminary data.</text>
</comment>
<accession>A0ABU7AQH1</accession>
<name>A0ABU7AQH1_9TELE</name>
<evidence type="ECO:0000256" key="1">
    <source>
        <dbReference type="SAM" id="MobiDB-lite"/>
    </source>
</evidence>
<dbReference type="Proteomes" id="UP001345963">
    <property type="component" value="Unassembled WGS sequence"/>
</dbReference>